<dbReference type="EMBL" id="JBEXAE010000001">
    <property type="protein sequence ID" value="MET6989543.1"/>
    <property type="molecule type" value="Genomic_DNA"/>
</dbReference>
<keyword evidence="8" id="KW-1185">Reference proteome</keyword>
<feature type="transmembrane region" description="Helical" evidence="5">
    <location>
        <begin position="504"/>
        <end position="525"/>
    </location>
</feature>
<evidence type="ECO:0000313" key="8">
    <source>
        <dbReference type="Proteomes" id="UP001549799"/>
    </source>
</evidence>
<reference evidence="7 8" key="1">
    <citation type="submission" date="2024-07" db="EMBL/GenBank/DDBJ databases">
        <title>The genome sequence of type strain Sediminicola arcticus GDMCC 1.2805.</title>
        <authorList>
            <person name="Liu Y."/>
        </authorList>
    </citation>
    <scope>NUCLEOTIDE SEQUENCE [LARGE SCALE GENOMIC DNA]</scope>
    <source>
        <strain evidence="7 8">GDMCC 1.2805</strain>
    </source>
</reference>
<dbReference type="PANTHER" id="PTHR37422">
    <property type="entry name" value="TEICHURONIC ACID BIOSYNTHESIS PROTEIN TUAE"/>
    <property type="match status" value="1"/>
</dbReference>
<sequence>MKTIRNISFLNRVFLAMIAALFFNLVFGYFLKVSLSQQEYTLEVEAIYNSDSSMQLYYDSGSDFNSNHMAHRALKQGSNLINFFFKLKGKEHLKYIRLDFGKDRGLSNVQIKSIKLISKRKTIFHLNGGEIFKQIGYKSDITSIDLSKGIMYINNCSKAFDPYINFNPVNELIYPKWFWVLLLVLPFIILFFTPIYKWLYKLIKDRDYGLFLISLFLCSIPLKTAWVSFTSILMLFYAFYHFYINIKIKLKPALLAITMLFVIPMFFIQDDNFSSIDKTFGFVIFPVIFSISNYSVKITQIKKTFTNIFLIIMSLTIVSWLVLILDKGFYYNIDIYNYFIHIKIYANRTLYWLYYDHPTFLAFFILIGSVFLQDLFKRKEITRNYTIVYYILSLIFIILIGSRFAIIIFFLIPLLYRINTNFLAKLIAPLCIIIGGVATYFMGAFDIMRAQLWKISWTAFKDKIWFGFGTGASEKIIKNPQMVKEAGFENILDLNHPHNQYLTYLLENGIIGTTLIILTLFYLLNKFGLDFNKPMLLIFFIILMLMFIESPLKTATPAYLISFLLSIFAAQGADSCRN</sequence>
<feature type="transmembrane region" description="Helical" evidence="5">
    <location>
        <begin position="388"/>
        <end position="416"/>
    </location>
</feature>
<dbReference type="GO" id="GO:0016874">
    <property type="term" value="F:ligase activity"/>
    <property type="evidence" value="ECO:0007669"/>
    <property type="project" value="UniProtKB-KW"/>
</dbReference>
<dbReference type="InterPro" id="IPR051533">
    <property type="entry name" value="WaaL-like"/>
</dbReference>
<comment type="caution">
    <text evidence="7">The sequence shown here is derived from an EMBL/GenBank/DDBJ whole genome shotgun (WGS) entry which is preliminary data.</text>
</comment>
<organism evidence="7 8">
    <name type="scientific">Sediminicola arcticus</name>
    <dbReference type="NCBI Taxonomy" id="1574308"/>
    <lineage>
        <taxon>Bacteria</taxon>
        <taxon>Pseudomonadati</taxon>
        <taxon>Bacteroidota</taxon>
        <taxon>Flavobacteriia</taxon>
        <taxon>Flavobacteriales</taxon>
        <taxon>Flavobacteriaceae</taxon>
        <taxon>Sediminicola</taxon>
    </lineage>
</organism>
<evidence type="ECO:0000256" key="2">
    <source>
        <dbReference type="ARBA" id="ARBA00022692"/>
    </source>
</evidence>
<evidence type="ECO:0000259" key="6">
    <source>
        <dbReference type="Pfam" id="PF04932"/>
    </source>
</evidence>
<feature type="transmembrane region" description="Helical" evidence="5">
    <location>
        <begin position="422"/>
        <end position="445"/>
    </location>
</feature>
<evidence type="ECO:0000256" key="3">
    <source>
        <dbReference type="ARBA" id="ARBA00022989"/>
    </source>
</evidence>
<feature type="transmembrane region" description="Helical" evidence="5">
    <location>
        <begin position="280"/>
        <end position="296"/>
    </location>
</feature>
<dbReference type="RefSeq" id="WP_354613917.1">
    <property type="nucleotide sequence ID" value="NZ_JBEXAE010000001.1"/>
</dbReference>
<protein>
    <submittedName>
        <fullName evidence="7">O-antigen ligase family protein</fullName>
    </submittedName>
</protein>
<dbReference type="Pfam" id="PF04932">
    <property type="entry name" value="Wzy_C"/>
    <property type="match status" value="1"/>
</dbReference>
<evidence type="ECO:0000256" key="4">
    <source>
        <dbReference type="ARBA" id="ARBA00023136"/>
    </source>
</evidence>
<keyword evidence="2 5" id="KW-0812">Transmembrane</keyword>
<gene>
    <name evidence="7" type="ORF">ABXZ36_02655</name>
</gene>
<evidence type="ECO:0000313" key="7">
    <source>
        <dbReference type="EMBL" id="MET6989543.1"/>
    </source>
</evidence>
<keyword evidence="4 5" id="KW-0472">Membrane</keyword>
<feature type="transmembrane region" description="Helical" evidence="5">
    <location>
        <begin position="252"/>
        <end position="268"/>
    </location>
</feature>
<feature type="transmembrane region" description="Helical" evidence="5">
    <location>
        <begin position="177"/>
        <end position="196"/>
    </location>
</feature>
<comment type="subcellular location">
    <subcellularLocation>
        <location evidence="1">Membrane</location>
        <topology evidence="1">Multi-pass membrane protein</topology>
    </subcellularLocation>
</comment>
<evidence type="ECO:0000256" key="1">
    <source>
        <dbReference type="ARBA" id="ARBA00004141"/>
    </source>
</evidence>
<dbReference type="Proteomes" id="UP001549799">
    <property type="component" value="Unassembled WGS sequence"/>
</dbReference>
<feature type="transmembrane region" description="Helical" evidence="5">
    <location>
        <begin position="12"/>
        <end position="31"/>
    </location>
</feature>
<keyword evidence="3 5" id="KW-1133">Transmembrane helix</keyword>
<feature type="transmembrane region" description="Helical" evidence="5">
    <location>
        <begin position="359"/>
        <end position="376"/>
    </location>
</feature>
<dbReference type="PANTHER" id="PTHR37422:SF17">
    <property type="entry name" value="O-ANTIGEN LIGASE"/>
    <property type="match status" value="1"/>
</dbReference>
<proteinExistence type="predicted"/>
<name>A0ABV2SQW3_9FLAO</name>
<keyword evidence="7" id="KW-0436">Ligase</keyword>
<dbReference type="InterPro" id="IPR007016">
    <property type="entry name" value="O-antigen_ligase-rel_domated"/>
</dbReference>
<feature type="transmembrane region" description="Helical" evidence="5">
    <location>
        <begin position="208"/>
        <end position="240"/>
    </location>
</feature>
<accession>A0ABV2SQW3</accession>
<feature type="transmembrane region" description="Helical" evidence="5">
    <location>
        <begin position="308"/>
        <end position="325"/>
    </location>
</feature>
<feature type="domain" description="O-antigen ligase-related" evidence="6">
    <location>
        <begin position="360"/>
        <end position="517"/>
    </location>
</feature>
<feature type="transmembrane region" description="Helical" evidence="5">
    <location>
        <begin position="555"/>
        <end position="573"/>
    </location>
</feature>
<evidence type="ECO:0000256" key="5">
    <source>
        <dbReference type="SAM" id="Phobius"/>
    </source>
</evidence>